<organism evidence="1 2">
    <name type="scientific">Francisella salina</name>
    <dbReference type="NCBI Taxonomy" id="573569"/>
    <lineage>
        <taxon>Bacteria</taxon>
        <taxon>Pseudomonadati</taxon>
        <taxon>Pseudomonadota</taxon>
        <taxon>Gammaproteobacteria</taxon>
        <taxon>Thiotrichales</taxon>
        <taxon>Francisellaceae</taxon>
        <taxon>Francisella</taxon>
    </lineage>
</organism>
<proteinExistence type="predicted"/>
<name>A0ABN3ZR35_FRAST</name>
<gene>
    <name evidence="1" type="ordered locus">F7308_0401</name>
</gene>
<keyword evidence="2" id="KW-1185">Reference proteome</keyword>
<sequence length="38" mass="4569">MFELYKNNNINRNYNIFVTKFIAPSFRTLGDFVRSHSN</sequence>
<dbReference type="EMBL" id="CP002872">
    <property type="protein sequence ID" value="AEI35329.1"/>
    <property type="molecule type" value="Genomic_DNA"/>
</dbReference>
<accession>A0ABN3ZR35</accession>
<evidence type="ECO:0000313" key="2">
    <source>
        <dbReference type="Proteomes" id="UP000000490"/>
    </source>
</evidence>
<dbReference type="Proteomes" id="UP000000490">
    <property type="component" value="Chromosome"/>
</dbReference>
<protein>
    <submittedName>
        <fullName evidence="1">Uncharacterized protein</fullName>
    </submittedName>
</protein>
<evidence type="ECO:0000313" key="1">
    <source>
        <dbReference type="EMBL" id="AEI35329.1"/>
    </source>
</evidence>
<reference evidence="1" key="1">
    <citation type="submission" date="2011-05" db="EMBL/GenBank/DDBJ databases">
        <authorList>
            <person name="Kuske C.R."/>
            <person name="Challacombe J.F."/>
            <person name="Siddaramappa S."/>
            <person name="Petersen J.M."/>
            <person name="Bruce D.C."/>
        </authorList>
    </citation>
    <scope>NUCLEOTIDE SEQUENCE</scope>
    <source>
        <strain evidence="1">TX077308</strain>
    </source>
</reference>